<dbReference type="PANTHER" id="PTHR47027:SF25">
    <property type="entry name" value="REVERSE TRANSCRIPTASE DOMAIN-CONTAINING PROTEIN"/>
    <property type="match status" value="1"/>
</dbReference>
<dbReference type="Pfam" id="PF20049">
    <property type="entry name" value="DUF6451"/>
    <property type="match status" value="1"/>
</dbReference>
<sequence>MPWSVLPFLANDSRLGEEQAGFRKGRGCIDQIFALHNIIEQCLEWNTPLYINFVDFKKAFDSVHRETLWKILLSYGVPPKIITLISMFYNHFQCSVILDNTLTEWFPVDSGLEDLDFADDLALLSSKHSHLQEKTDRLSSFAAQAGLAISTTKTQVMCINNSTTAPITVSGKPLESVDDFTYLGSLISKDIRGRLGKAQSSFARVRTIWKSEQYSLHTKVHLYNSSVKSVLLYGSECWRVTKSDISRVESFHNRCLRRICRIFWPNKISNHDLYIRTGSQSIVGHIKRRRFKWLGHVLRMDENRVPKVALRWTPPGKRKRGRPKTTRTVMAELREGGPYMGIGPARSQRQGQMERSDHLSTKAHGFGGRTTFVTSVVDPRQSFWLNMLLQAYIRLEILTAGR</sequence>
<protein>
    <submittedName>
        <fullName evidence="3">Uncharacterized protein LOC106165493</fullName>
    </submittedName>
</protein>
<dbReference type="SUPFAM" id="SSF56672">
    <property type="entry name" value="DNA/RNA polymerases"/>
    <property type="match status" value="1"/>
</dbReference>
<dbReference type="AlphaFoldDB" id="A0A1S3ILP1"/>
<proteinExistence type="predicted"/>
<keyword evidence="2" id="KW-1185">Reference proteome</keyword>
<dbReference type="InterPro" id="IPR043502">
    <property type="entry name" value="DNA/RNA_pol_sf"/>
</dbReference>
<dbReference type="InterPro" id="IPR000477">
    <property type="entry name" value="RT_dom"/>
</dbReference>
<dbReference type="RefSeq" id="XP_013399160.1">
    <property type="nucleotide sequence ID" value="XM_013543706.1"/>
</dbReference>
<name>A0A1S3ILP1_LINAN</name>
<dbReference type="CDD" id="cd01650">
    <property type="entry name" value="RT_nLTR_like"/>
    <property type="match status" value="1"/>
</dbReference>
<dbReference type="InterPro" id="IPR045609">
    <property type="entry name" value="DUF6451"/>
</dbReference>
<accession>A0A1S3ILP1</accession>
<dbReference type="KEGG" id="lak:106165493"/>
<dbReference type="Proteomes" id="UP000085678">
    <property type="component" value="Unplaced"/>
</dbReference>
<dbReference type="PROSITE" id="PS50878">
    <property type="entry name" value="RT_POL"/>
    <property type="match status" value="1"/>
</dbReference>
<dbReference type="InParanoid" id="A0A1S3ILP1"/>
<dbReference type="STRING" id="7574.A0A1S3ILP1"/>
<dbReference type="PANTHER" id="PTHR47027">
    <property type="entry name" value="REVERSE TRANSCRIPTASE DOMAIN-CONTAINING PROTEIN"/>
    <property type="match status" value="1"/>
</dbReference>
<gene>
    <name evidence="3" type="primary">LOC106165493</name>
</gene>
<feature type="domain" description="Reverse transcriptase" evidence="1">
    <location>
        <begin position="1"/>
        <end position="187"/>
    </location>
</feature>
<organism evidence="2 3">
    <name type="scientific">Lingula anatina</name>
    <name type="common">Brachiopod</name>
    <name type="synonym">Lingula unguis</name>
    <dbReference type="NCBI Taxonomy" id="7574"/>
    <lineage>
        <taxon>Eukaryota</taxon>
        <taxon>Metazoa</taxon>
        <taxon>Spiralia</taxon>
        <taxon>Lophotrochozoa</taxon>
        <taxon>Brachiopoda</taxon>
        <taxon>Linguliformea</taxon>
        <taxon>Lingulata</taxon>
        <taxon>Lingulida</taxon>
        <taxon>Linguloidea</taxon>
        <taxon>Lingulidae</taxon>
        <taxon>Lingula</taxon>
    </lineage>
</organism>
<evidence type="ECO:0000259" key="1">
    <source>
        <dbReference type="PROSITE" id="PS50878"/>
    </source>
</evidence>
<reference evidence="3" key="1">
    <citation type="submission" date="2025-08" db="UniProtKB">
        <authorList>
            <consortium name="RefSeq"/>
        </authorList>
    </citation>
    <scope>IDENTIFICATION</scope>
    <source>
        <tissue evidence="3">Gonads</tissue>
    </source>
</reference>
<evidence type="ECO:0000313" key="2">
    <source>
        <dbReference type="Proteomes" id="UP000085678"/>
    </source>
</evidence>
<dbReference type="OrthoDB" id="10070415at2759"/>
<dbReference type="GeneID" id="106165493"/>
<evidence type="ECO:0000313" key="3">
    <source>
        <dbReference type="RefSeq" id="XP_013399160.1"/>
    </source>
</evidence>